<name>A0AAV7NU88_PLEWA</name>
<feature type="compositionally biased region" description="Polar residues" evidence="1">
    <location>
        <begin position="121"/>
        <end position="135"/>
    </location>
</feature>
<reference evidence="2" key="1">
    <citation type="journal article" date="2022" name="bioRxiv">
        <title>Sequencing and chromosome-scale assembly of the giantPleurodeles waltlgenome.</title>
        <authorList>
            <person name="Brown T."/>
            <person name="Elewa A."/>
            <person name="Iarovenko S."/>
            <person name="Subramanian E."/>
            <person name="Araus A.J."/>
            <person name="Petzold A."/>
            <person name="Susuki M."/>
            <person name="Suzuki K.-i.T."/>
            <person name="Hayashi T."/>
            <person name="Toyoda A."/>
            <person name="Oliveira C."/>
            <person name="Osipova E."/>
            <person name="Leigh N.D."/>
            <person name="Simon A."/>
            <person name="Yun M.H."/>
        </authorList>
    </citation>
    <scope>NUCLEOTIDE SEQUENCE</scope>
    <source>
        <strain evidence="2">20211129_DDA</strain>
        <tissue evidence="2">Liver</tissue>
    </source>
</reference>
<dbReference type="Proteomes" id="UP001066276">
    <property type="component" value="Chromosome 8"/>
</dbReference>
<evidence type="ECO:0000256" key="1">
    <source>
        <dbReference type="SAM" id="MobiDB-lite"/>
    </source>
</evidence>
<evidence type="ECO:0000313" key="2">
    <source>
        <dbReference type="EMBL" id="KAJ1119006.1"/>
    </source>
</evidence>
<protein>
    <submittedName>
        <fullName evidence="2">Uncharacterized protein</fullName>
    </submittedName>
</protein>
<gene>
    <name evidence="2" type="ORF">NDU88_007192</name>
</gene>
<dbReference type="AlphaFoldDB" id="A0AAV7NU88"/>
<comment type="caution">
    <text evidence="2">The sequence shown here is derived from an EMBL/GenBank/DDBJ whole genome shotgun (WGS) entry which is preliminary data.</text>
</comment>
<keyword evidence="3" id="KW-1185">Reference proteome</keyword>
<dbReference type="EMBL" id="JANPWB010000012">
    <property type="protein sequence ID" value="KAJ1119006.1"/>
    <property type="molecule type" value="Genomic_DNA"/>
</dbReference>
<proteinExistence type="predicted"/>
<feature type="region of interest" description="Disordered" evidence="1">
    <location>
        <begin position="39"/>
        <end position="143"/>
    </location>
</feature>
<accession>A0AAV7NU88</accession>
<sequence>MHAAPEPPTSKDHQNNIVHVKCFALVQFQTPPRMCSGPQQCTRTDVDSAHPQASAGIRRTPRQPCPRAHGHRGKPPLTGASGPTRWPVGRSLPAPAWPPEGRGGRRGPRLRVRWGLGEDTVPQSQGVGRQPSSPAHTGPSCRARGLLSRLPRLRERPPRVTGLCLLLALCHDPSIILMH</sequence>
<evidence type="ECO:0000313" key="3">
    <source>
        <dbReference type="Proteomes" id="UP001066276"/>
    </source>
</evidence>
<organism evidence="2 3">
    <name type="scientific">Pleurodeles waltl</name>
    <name type="common">Iberian ribbed newt</name>
    <dbReference type="NCBI Taxonomy" id="8319"/>
    <lineage>
        <taxon>Eukaryota</taxon>
        <taxon>Metazoa</taxon>
        <taxon>Chordata</taxon>
        <taxon>Craniata</taxon>
        <taxon>Vertebrata</taxon>
        <taxon>Euteleostomi</taxon>
        <taxon>Amphibia</taxon>
        <taxon>Batrachia</taxon>
        <taxon>Caudata</taxon>
        <taxon>Salamandroidea</taxon>
        <taxon>Salamandridae</taxon>
        <taxon>Pleurodelinae</taxon>
        <taxon>Pleurodeles</taxon>
    </lineage>
</organism>